<dbReference type="PANTHER" id="PTHR43830:SF3">
    <property type="entry name" value="PROTEIN PSP1"/>
    <property type="match status" value="1"/>
</dbReference>
<dbReference type="NCBIfam" id="NF041131">
    <property type="entry name" value="RicT_YaaT_fam"/>
    <property type="match status" value="1"/>
</dbReference>
<dbReference type="InterPro" id="IPR007557">
    <property type="entry name" value="PSP1_C"/>
</dbReference>
<proteinExistence type="predicted"/>
<dbReference type="PROSITE" id="PS51411">
    <property type="entry name" value="PSP1_C"/>
    <property type="match status" value="1"/>
</dbReference>
<dbReference type="Proteomes" id="UP001597197">
    <property type="component" value="Unassembled WGS sequence"/>
</dbReference>
<feature type="domain" description="PSP1 C-terminal" evidence="2">
    <location>
        <begin position="119"/>
        <end position="204"/>
    </location>
</feature>
<evidence type="ECO:0000256" key="1">
    <source>
        <dbReference type="SAM" id="MobiDB-lite"/>
    </source>
</evidence>
<protein>
    <submittedName>
        <fullName evidence="3">Regulatory iron-sulfur-containing complex subunit RicT</fullName>
    </submittedName>
</protein>
<evidence type="ECO:0000313" key="4">
    <source>
        <dbReference type="Proteomes" id="UP001597197"/>
    </source>
</evidence>
<dbReference type="Pfam" id="PF04468">
    <property type="entry name" value="PSP1"/>
    <property type="match status" value="1"/>
</dbReference>
<feature type="compositionally biased region" description="Low complexity" evidence="1">
    <location>
        <begin position="385"/>
        <end position="395"/>
    </location>
</feature>
<dbReference type="InterPro" id="IPR047767">
    <property type="entry name" value="PSP1-like"/>
</dbReference>
<keyword evidence="4" id="KW-1185">Reference proteome</keyword>
<sequence>MACASCSSGGGCSTSKVGGCGSKGGCSSGGCTRLNVFDWLADVDMPSDFRGFDCVEIRFKGGRKEFFRNDKNLPLVTGDAVVVEATGSGWHLGHVSLKGELVRLQMRKKKVPTDSRDIKPILRVATPDDEERWQAVRDLENGTMFRARAVVDELRLKMKLSDVEYQADRTRALFYYSAEDRVDFRELIRRLADEFRVRVEMRQISLRQEAGRIGGIGVCGRELCCSTWLTDFKAVSTTAARYQNLSLNPQKLAGQCGRLKCCLNYELDAYLDALKDIPQVQRPLQVATGEAFLQKTDIFRKRMWFAFKGDNNWVMLSTERVREVLELNKKGEKPDTLAPPRVQEEVAPAVSTLMEGDLDRLDDQIKGGSKRGKRKRKDRPEAREATASPAAPATTEAREPRDTREPRRRDRPDRPERPEGSRPPRAEAQPSPAPSAEVAPATPASPPSDENAEQRGRRGAAARPLNRRGGRNRAGAGESPTTQPDAPRPEQERSRRPEQANRPPKGPAPTDGSSAPQAPRPPREGDAGRNAGRGRGRRGGSGRHGGGPNPAGPPTGSN</sequence>
<dbReference type="PANTHER" id="PTHR43830">
    <property type="entry name" value="PROTEIN PSP1"/>
    <property type="match status" value="1"/>
</dbReference>
<feature type="compositionally biased region" description="Basic residues" evidence="1">
    <location>
        <begin position="457"/>
        <end position="471"/>
    </location>
</feature>
<evidence type="ECO:0000313" key="3">
    <source>
        <dbReference type="EMBL" id="MFD1871641.1"/>
    </source>
</evidence>
<comment type="caution">
    <text evidence="3">The sequence shown here is derived from an EMBL/GenBank/DDBJ whole genome shotgun (WGS) entry which is preliminary data.</text>
</comment>
<name>A0ABW4QQ77_9BACT</name>
<feature type="region of interest" description="Disordered" evidence="1">
    <location>
        <begin position="332"/>
        <end position="558"/>
    </location>
</feature>
<reference evidence="4" key="1">
    <citation type="journal article" date="2019" name="Int. J. Syst. Evol. Microbiol.">
        <title>The Global Catalogue of Microorganisms (GCM) 10K type strain sequencing project: providing services to taxonomists for standard genome sequencing and annotation.</title>
        <authorList>
            <consortium name="The Broad Institute Genomics Platform"/>
            <consortium name="The Broad Institute Genome Sequencing Center for Infectious Disease"/>
            <person name="Wu L."/>
            <person name="Ma J."/>
        </authorList>
    </citation>
    <scope>NUCLEOTIDE SEQUENCE [LARGE SCALE GENOMIC DNA]</scope>
    <source>
        <strain evidence="4">CGMCC 1.15795</strain>
    </source>
</reference>
<evidence type="ECO:0000259" key="2">
    <source>
        <dbReference type="PROSITE" id="PS51411"/>
    </source>
</evidence>
<feature type="compositionally biased region" description="Basic and acidic residues" evidence="1">
    <location>
        <begin position="487"/>
        <end position="499"/>
    </location>
</feature>
<feature type="compositionally biased region" description="Basic and acidic residues" evidence="1">
    <location>
        <begin position="396"/>
        <end position="425"/>
    </location>
</feature>
<feature type="compositionally biased region" description="Basic residues" evidence="1">
    <location>
        <begin position="368"/>
        <end position="377"/>
    </location>
</feature>
<feature type="compositionally biased region" description="Basic residues" evidence="1">
    <location>
        <begin position="532"/>
        <end position="541"/>
    </location>
</feature>
<accession>A0ABW4QQ77</accession>
<dbReference type="RefSeq" id="WP_382311955.1">
    <property type="nucleotide sequence ID" value="NZ_JBHUFD010000001.1"/>
</dbReference>
<dbReference type="EMBL" id="JBHUFD010000001">
    <property type="protein sequence ID" value="MFD1871641.1"/>
    <property type="molecule type" value="Genomic_DNA"/>
</dbReference>
<feature type="compositionally biased region" description="Low complexity" evidence="1">
    <location>
        <begin position="426"/>
        <end position="442"/>
    </location>
</feature>
<organism evidence="3 4">
    <name type="scientific">Hymenobacter bucti</name>
    <dbReference type="NCBI Taxonomy" id="1844114"/>
    <lineage>
        <taxon>Bacteria</taxon>
        <taxon>Pseudomonadati</taxon>
        <taxon>Bacteroidota</taxon>
        <taxon>Cytophagia</taxon>
        <taxon>Cytophagales</taxon>
        <taxon>Hymenobacteraceae</taxon>
        <taxon>Hymenobacter</taxon>
    </lineage>
</organism>
<gene>
    <name evidence="3" type="primary">ricT</name>
    <name evidence="3" type="ORF">ACFSDX_04340</name>
</gene>